<dbReference type="InterPro" id="IPR011055">
    <property type="entry name" value="Dup_hybrid_motif"/>
</dbReference>
<evidence type="ECO:0000313" key="4">
    <source>
        <dbReference type="Proteomes" id="UP001589867"/>
    </source>
</evidence>
<sequence>MQSTSPQEPTPRRPRGPEVIRHRVRTLLTGRARFVVPAAVVLLGLPVAAVSAAVTGGDDPEPATTLAVAADQEARADAADRANRAERAEPAPPTTSPEAKQAPAGEAVPEQPKKEETTPPAPKATTAKPKAAPAWVNPMPGGQVTSCYGQRWGTLHAGIDLAADAGTPIHAAGAGTVVAAGWMYAGYGISVMIDHGNGFQTHYAHQSRTIVQPGQKVKAGQAIGYEGSTGDSTGPHLHFEVHNGLWNQLNPAPWMRARGVNLGC</sequence>
<dbReference type="Proteomes" id="UP001589867">
    <property type="component" value="Unassembled WGS sequence"/>
</dbReference>
<dbReference type="SUPFAM" id="SSF51261">
    <property type="entry name" value="Duplicated hybrid motif"/>
    <property type="match status" value="1"/>
</dbReference>
<name>A0ABV6LVB0_9ACTN</name>
<keyword evidence="4" id="KW-1185">Reference proteome</keyword>
<dbReference type="Gene3D" id="2.70.70.10">
    <property type="entry name" value="Glucose Permease (Domain IIA)"/>
    <property type="match status" value="1"/>
</dbReference>
<dbReference type="PANTHER" id="PTHR21666">
    <property type="entry name" value="PEPTIDASE-RELATED"/>
    <property type="match status" value="1"/>
</dbReference>
<dbReference type="InterPro" id="IPR050570">
    <property type="entry name" value="Cell_wall_metabolism_enzyme"/>
</dbReference>
<dbReference type="GO" id="GO:0016787">
    <property type="term" value="F:hydrolase activity"/>
    <property type="evidence" value="ECO:0007669"/>
    <property type="project" value="UniProtKB-KW"/>
</dbReference>
<keyword evidence="3" id="KW-0378">Hydrolase</keyword>
<reference evidence="3 4" key="1">
    <citation type="submission" date="2024-09" db="EMBL/GenBank/DDBJ databases">
        <authorList>
            <person name="Sun Q."/>
            <person name="Mori K."/>
        </authorList>
    </citation>
    <scope>NUCLEOTIDE SEQUENCE [LARGE SCALE GENOMIC DNA]</scope>
    <source>
        <strain evidence="3 4">TBRC 3947</strain>
    </source>
</reference>
<evidence type="ECO:0000313" key="3">
    <source>
        <dbReference type="EMBL" id="MFC0526357.1"/>
    </source>
</evidence>
<feature type="region of interest" description="Disordered" evidence="1">
    <location>
        <begin position="72"/>
        <end position="137"/>
    </location>
</feature>
<accession>A0ABV6LVB0</accession>
<protein>
    <submittedName>
        <fullName evidence="3">M23 family metallopeptidase</fullName>
        <ecNumber evidence="3">3.4.24.-</ecNumber>
    </submittedName>
</protein>
<evidence type="ECO:0000256" key="1">
    <source>
        <dbReference type="SAM" id="MobiDB-lite"/>
    </source>
</evidence>
<dbReference type="RefSeq" id="WP_377244141.1">
    <property type="nucleotide sequence ID" value="NZ_JBHLUH010000004.1"/>
</dbReference>
<organism evidence="3 4">
    <name type="scientific">Phytohabitans kaempferiae</name>
    <dbReference type="NCBI Taxonomy" id="1620943"/>
    <lineage>
        <taxon>Bacteria</taxon>
        <taxon>Bacillati</taxon>
        <taxon>Actinomycetota</taxon>
        <taxon>Actinomycetes</taxon>
        <taxon>Micromonosporales</taxon>
        <taxon>Micromonosporaceae</taxon>
    </lineage>
</organism>
<evidence type="ECO:0000259" key="2">
    <source>
        <dbReference type="Pfam" id="PF01551"/>
    </source>
</evidence>
<gene>
    <name evidence="3" type="ORF">ACFFIA_01605</name>
</gene>
<feature type="compositionally biased region" description="Basic and acidic residues" evidence="1">
    <location>
        <begin position="72"/>
        <end position="89"/>
    </location>
</feature>
<dbReference type="Pfam" id="PF01551">
    <property type="entry name" value="Peptidase_M23"/>
    <property type="match status" value="1"/>
</dbReference>
<dbReference type="PANTHER" id="PTHR21666:SF270">
    <property type="entry name" value="MUREIN HYDROLASE ACTIVATOR ENVC"/>
    <property type="match status" value="1"/>
</dbReference>
<dbReference type="EMBL" id="JBHLUH010000004">
    <property type="protein sequence ID" value="MFC0526357.1"/>
    <property type="molecule type" value="Genomic_DNA"/>
</dbReference>
<dbReference type="InterPro" id="IPR016047">
    <property type="entry name" value="M23ase_b-sheet_dom"/>
</dbReference>
<proteinExistence type="predicted"/>
<feature type="domain" description="M23ase beta-sheet core" evidence="2">
    <location>
        <begin position="155"/>
        <end position="244"/>
    </location>
</feature>
<dbReference type="CDD" id="cd12797">
    <property type="entry name" value="M23_peptidase"/>
    <property type="match status" value="1"/>
</dbReference>
<comment type="caution">
    <text evidence="3">The sequence shown here is derived from an EMBL/GenBank/DDBJ whole genome shotgun (WGS) entry which is preliminary data.</text>
</comment>
<feature type="compositionally biased region" description="Low complexity" evidence="1">
    <location>
        <begin position="123"/>
        <end position="134"/>
    </location>
</feature>
<dbReference type="EC" id="3.4.24.-" evidence="3"/>